<dbReference type="Proteomes" id="UP000033998">
    <property type="component" value="Unassembled WGS sequence"/>
</dbReference>
<name>A0A837HRE8_9BACT</name>
<comment type="caution">
    <text evidence="1">The sequence shown here is derived from an EMBL/GenBank/DDBJ whole genome shotgun (WGS) entry which is preliminary data.</text>
</comment>
<evidence type="ECO:0000313" key="2">
    <source>
        <dbReference type="Proteomes" id="UP000033998"/>
    </source>
</evidence>
<evidence type="ECO:0008006" key="3">
    <source>
        <dbReference type="Google" id="ProtNLM"/>
    </source>
</evidence>
<reference evidence="1 2" key="1">
    <citation type="journal article" date="2015" name="Nature">
        <title>rRNA introns, odd ribosomes, and small enigmatic genomes across a large radiation of phyla.</title>
        <authorList>
            <person name="Brown C.T."/>
            <person name="Hug L.A."/>
            <person name="Thomas B.C."/>
            <person name="Sharon I."/>
            <person name="Castelle C.J."/>
            <person name="Singh A."/>
            <person name="Wilkins M.J."/>
            <person name="Williams K.H."/>
            <person name="Banfield J.F."/>
        </authorList>
    </citation>
    <scope>NUCLEOTIDE SEQUENCE [LARGE SCALE GENOMIC DNA]</scope>
</reference>
<organism evidence="1 2">
    <name type="scientific">Candidatus Nomurabacteria bacterium GW2011_GWD2_39_12</name>
    <dbReference type="NCBI Taxonomy" id="1618759"/>
    <lineage>
        <taxon>Bacteria</taxon>
        <taxon>Candidatus Nomuraibacteriota</taxon>
    </lineage>
</organism>
<dbReference type="AlphaFoldDB" id="A0A837HRE8"/>
<sequence length="154" mass="17920">MHTLEKIDYELGDTDFIPEYARVPLSTALSYLPEKVIDFVIEKCVFVSLEKDYRGIHLSLSDFRLKSKQNIILLSNVLWFENKKAITFVVAHEVAHAYLRHGFVSINDTNPAVNIKRERSADKQAIQWLQPHFTGSFKRYVYKSWQLQSGKKSN</sequence>
<dbReference type="EMBL" id="LBWE01000001">
    <property type="protein sequence ID" value="KKR02224.1"/>
    <property type="molecule type" value="Genomic_DNA"/>
</dbReference>
<accession>A0A837HRE8</accession>
<protein>
    <recommendedName>
        <fullName evidence="3">IrrE N-terminal-like domain-containing protein</fullName>
    </recommendedName>
</protein>
<evidence type="ECO:0000313" key="1">
    <source>
        <dbReference type="EMBL" id="KKR02224.1"/>
    </source>
</evidence>
<gene>
    <name evidence="1" type="ORF">UT27_C0001G0002</name>
</gene>
<proteinExistence type="predicted"/>